<dbReference type="EMBL" id="JAJSOF020000003">
    <property type="protein sequence ID" value="KAJ4450578.1"/>
    <property type="molecule type" value="Genomic_DNA"/>
</dbReference>
<dbReference type="SUPFAM" id="SSF56672">
    <property type="entry name" value="DNA/RNA polymerases"/>
    <property type="match status" value="1"/>
</dbReference>
<keyword evidence="4" id="KW-1185">Reference proteome</keyword>
<comment type="caution">
    <text evidence="3">The sequence shown here is derived from an EMBL/GenBank/DDBJ whole genome shotgun (WGS) entry which is preliminary data.</text>
</comment>
<feature type="domain" description="Reverse transcriptase" evidence="2">
    <location>
        <begin position="209"/>
        <end position="447"/>
    </location>
</feature>
<dbReference type="Proteomes" id="UP001148838">
    <property type="component" value="Unassembled WGS sequence"/>
</dbReference>
<evidence type="ECO:0000313" key="3">
    <source>
        <dbReference type="EMBL" id="KAJ4450578.1"/>
    </source>
</evidence>
<dbReference type="PANTHER" id="PTHR19446">
    <property type="entry name" value="REVERSE TRANSCRIPTASES"/>
    <property type="match status" value="1"/>
</dbReference>
<accession>A0ABQ8TW83</accession>
<proteinExistence type="predicted"/>
<reference evidence="3 4" key="1">
    <citation type="journal article" date="2022" name="Allergy">
        <title>Genome assembly and annotation of Periplaneta americana reveal a comprehensive cockroach allergen profile.</title>
        <authorList>
            <person name="Wang L."/>
            <person name="Xiong Q."/>
            <person name="Saelim N."/>
            <person name="Wang L."/>
            <person name="Nong W."/>
            <person name="Wan A.T."/>
            <person name="Shi M."/>
            <person name="Liu X."/>
            <person name="Cao Q."/>
            <person name="Hui J.H.L."/>
            <person name="Sookrung N."/>
            <person name="Leung T.F."/>
            <person name="Tungtrongchitr A."/>
            <person name="Tsui S.K.W."/>
        </authorList>
    </citation>
    <scope>NUCLEOTIDE SEQUENCE [LARGE SCALE GENOMIC DNA]</scope>
    <source>
        <strain evidence="3">PWHHKU_190912</strain>
    </source>
</reference>
<dbReference type="InterPro" id="IPR043502">
    <property type="entry name" value="DNA/RNA_pol_sf"/>
</dbReference>
<dbReference type="PROSITE" id="PS50878">
    <property type="entry name" value="RT_POL"/>
    <property type="match status" value="1"/>
</dbReference>
<evidence type="ECO:0000259" key="2">
    <source>
        <dbReference type="PROSITE" id="PS50878"/>
    </source>
</evidence>
<dbReference type="Pfam" id="PF00078">
    <property type="entry name" value="RVT_1"/>
    <property type="match status" value="1"/>
</dbReference>
<organism evidence="3 4">
    <name type="scientific">Periplaneta americana</name>
    <name type="common">American cockroach</name>
    <name type="synonym">Blatta americana</name>
    <dbReference type="NCBI Taxonomy" id="6978"/>
    <lineage>
        <taxon>Eukaryota</taxon>
        <taxon>Metazoa</taxon>
        <taxon>Ecdysozoa</taxon>
        <taxon>Arthropoda</taxon>
        <taxon>Hexapoda</taxon>
        <taxon>Insecta</taxon>
        <taxon>Pterygota</taxon>
        <taxon>Neoptera</taxon>
        <taxon>Polyneoptera</taxon>
        <taxon>Dictyoptera</taxon>
        <taxon>Blattodea</taxon>
        <taxon>Blattoidea</taxon>
        <taxon>Blattidae</taxon>
        <taxon>Blattinae</taxon>
        <taxon>Periplaneta</taxon>
    </lineage>
</organism>
<protein>
    <recommendedName>
        <fullName evidence="2">Reverse transcriptase domain-containing protein</fullName>
    </recommendedName>
</protein>
<dbReference type="InterPro" id="IPR000477">
    <property type="entry name" value="RT_dom"/>
</dbReference>
<feature type="compositionally biased region" description="Basic residues" evidence="1">
    <location>
        <begin position="1"/>
        <end position="12"/>
    </location>
</feature>
<evidence type="ECO:0000256" key="1">
    <source>
        <dbReference type="SAM" id="MobiDB-lite"/>
    </source>
</evidence>
<gene>
    <name evidence="3" type="ORF">ANN_02005</name>
</gene>
<dbReference type="CDD" id="cd01650">
    <property type="entry name" value="RT_nLTR_like"/>
    <property type="match status" value="1"/>
</dbReference>
<name>A0ABQ8TW83_PERAM</name>
<evidence type="ECO:0000313" key="4">
    <source>
        <dbReference type="Proteomes" id="UP001148838"/>
    </source>
</evidence>
<feature type="region of interest" description="Disordered" evidence="1">
    <location>
        <begin position="1"/>
        <end position="27"/>
    </location>
</feature>
<sequence>MVSRQTLRRYATRRSETNTNGTEFGSRLPARRNRKFKVHEEVHCNTDRVNNRRIDIIAIDRNINTALTLDPTVRYQTGAGQPSELSPSHVMKALGGMEAGVGHGCAPRSGREIGLVGSLAEKKLPIKDALEGMKDRFKDGVDGWIGWMDGWMMDGWMDGWIGWKNGSVSDGWNFIVNGSNSPEPDRMYTEVIKDSILILTPLWTELFNSCLNTGTIPEIWRTSTIKILHKWKGDPEDPNTYRGIALENSLFKIYMKILTRRLQEESRMPECQFGFTPGRSTIQAVEHLLENITEALKKSRRKYYAVFIDFKKAFDLLDREIITTKLRSMLGETHLLNDILIEFGIPKKLVRFIKMCLSETYSRVRIGQFLSDAFPIHYKLKQGDALSPLLFNLALEYAIRKVQNNREGLELNWLHQLLVYADDVNMLGENPQTIRENTGILLEASKG</sequence>